<dbReference type="Gene3D" id="1.10.238.160">
    <property type="match status" value="1"/>
</dbReference>
<proteinExistence type="predicted"/>
<gene>
    <name evidence="1" type="ORF">FQY83_02935</name>
</gene>
<evidence type="ECO:0000313" key="2">
    <source>
        <dbReference type="Proteomes" id="UP000319980"/>
    </source>
</evidence>
<dbReference type="Proteomes" id="UP000319980">
    <property type="component" value="Unassembled WGS sequence"/>
</dbReference>
<sequence length="88" mass="9592">MHSNEVASQATPAAVIPETGLMRIRQILGDKKRQLPAIIPVSMSTWYAGIKDGRYPRPVRLGRGSVAWRAEDIRRLVEQGVAVGGARG</sequence>
<dbReference type="AlphaFoldDB" id="A0A5C5UDI2"/>
<comment type="caution">
    <text evidence="1">The sequence shown here is derived from an EMBL/GenBank/DDBJ whole genome shotgun (WGS) entry which is preliminary data.</text>
</comment>
<dbReference type="RefSeq" id="WP_146384874.1">
    <property type="nucleotide sequence ID" value="NZ_VOHK01000001.1"/>
</dbReference>
<organism evidence="1 2">
    <name type="scientific">Luteimonas marina</name>
    <dbReference type="NCBI Taxonomy" id="488485"/>
    <lineage>
        <taxon>Bacteria</taxon>
        <taxon>Pseudomonadati</taxon>
        <taxon>Pseudomonadota</taxon>
        <taxon>Gammaproteobacteria</taxon>
        <taxon>Lysobacterales</taxon>
        <taxon>Lysobacteraceae</taxon>
        <taxon>Luteimonas</taxon>
    </lineage>
</organism>
<protein>
    <submittedName>
        <fullName evidence="1">AlpA family phage regulatory protein</fullName>
    </submittedName>
</protein>
<dbReference type="EMBL" id="VOHK01000001">
    <property type="protein sequence ID" value="TWT23600.1"/>
    <property type="molecule type" value="Genomic_DNA"/>
</dbReference>
<accession>A0A5C5UDI2</accession>
<dbReference type="InterPro" id="IPR010260">
    <property type="entry name" value="AlpA"/>
</dbReference>
<dbReference type="Pfam" id="PF05930">
    <property type="entry name" value="Phage_AlpA"/>
    <property type="match status" value="1"/>
</dbReference>
<evidence type="ECO:0000313" key="1">
    <source>
        <dbReference type="EMBL" id="TWT23600.1"/>
    </source>
</evidence>
<keyword evidence="2" id="KW-1185">Reference proteome</keyword>
<dbReference type="OrthoDB" id="5298532at2"/>
<name>A0A5C5UDI2_9GAMM</name>
<reference evidence="1 2" key="1">
    <citation type="journal article" date="2008" name="Int. J. Syst. Evol. Microbiol.">
        <title>Luteimonas marina sp. nov., isolated from seawater.</title>
        <authorList>
            <person name="Baik K.S."/>
            <person name="Park S.C."/>
            <person name="Kim M.S."/>
            <person name="Kim E.M."/>
            <person name="Park C."/>
            <person name="Chun J."/>
            <person name="Seong C.N."/>
        </authorList>
    </citation>
    <scope>NUCLEOTIDE SEQUENCE [LARGE SCALE GENOMIC DNA]</scope>
    <source>
        <strain evidence="1 2">FR1330</strain>
    </source>
</reference>